<protein>
    <submittedName>
        <fullName evidence="2">Uncharacterized protein</fullName>
    </submittedName>
</protein>
<feature type="region of interest" description="Disordered" evidence="1">
    <location>
        <begin position="1"/>
        <end position="20"/>
    </location>
</feature>
<comment type="caution">
    <text evidence="2">The sequence shown here is derived from an EMBL/GenBank/DDBJ whole genome shotgun (WGS) entry which is preliminary data.</text>
</comment>
<dbReference type="EMBL" id="PYYB01000003">
    <property type="protein sequence ID" value="PTL55781.1"/>
    <property type="molecule type" value="Genomic_DNA"/>
</dbReference>
<dbReference type="AlphaFoldDB" id="A0A2T4UE56"/>
<accession>A0A2T4UE56</accession>
<evidence type="ECO:0000256" key="1">
    <source>
        <dbReference type="SAM" id="MobiDB-lite"/>
    </source>
</evidence>
<sequence length="70" mass="6984">MKPTEQGGASASPLGPVGRLAPNPARVVADAARHAALIAHARACRAEADDLLAEAIAAESAACAIREGRA</sequence>
<dbReference type="RefSeq" id="WP_107570824.1">
    <property type="nucleotide sequence ID" value="NZ_PYYB01000003.1"/>
</dbReference>
<organism evidence="2 3">
    <name type="scientific">Paraconexibacter algicola</name>
    <dbReference type="NCBI Taxonomy" id="2133960"/>
    <lineage>
        <taxon>Bacteria</taxon>
        <taxon>Bacillati</taxon>
        <taxon>Actinomycetota</taxon>
        <taxon>Thermoleophilia</taxon>
        <taxon>Solirubrobacterales</taxon>
        <taxon>Paraconexibacteraceae</taxon>
        <taxon>Paraconexibacter</taxon>
    </lineage>
</organism>
<keyword evidence="3" id="KW-1185">Reference proteome</keyword>
<reference evidence="2 3" key="1">
    <citation type="submission" date="2018-03" db="EMBL/GenBank/DDBJ databases">
        <title>Aquarubrobacter algicola gen. nov., sp. nov., a novel actinobacterium isolated from shallow eutrophic lake during the end of cyanobacterial harmful algal blooms.</title>
        <authorList>
            <person name="Chun S.J."/>
        </authorList>
    </citation>
    <scope>NUCLEOTIDE SEQUENCE [LARGE SCALE GENOMIC DNA]</scope>
    <source>
        <strain evidence="2 3">Seoho-28</strain>
    </source>
</reference>
<gene>
    <name evidence="2" type="ORF">C7Y72_19320</name>
</gene>
<proteinExistence type="predicted"/>
<evidence type="ECO:0000313" key="2">
    <source>
        <dbReference type="EMBL" id="PTL55781.1"/>
    </source>
</evidence>
<dbReference type="Proteomes" id="UP000240739">
    <property type="component" value="Unassembled WGS sequence"/>
</dbReference>
<name>A0A2T4UE56_9ACTN</name>
<evidence type="ECO:0000313" key="3">
    <source>
        <dbReference type="Proteomes" id="UP000240739"/>
    </source>
</evidence>